<comment type="subcellular location">
    <subcellularLocation>
        <location evidence="2">Mitochondrion inner membrane</location>
        <topology evidence="2">Single-pass type II membrane protein</topology>
        <orientation evidence="2">Intermembrane side</orientation>
    </subcellularLocation>
</comment>
<proteinExistence type="predicted"/>
<keyword evidence="4" id="KW-0813">Transport</keyword>
<feature type="compositionally biased region" description="Acidic residues" evidence="12">
    <location>
        <begin position="198"/>
        <end position="207"/>
    </location>
</feature>
<dbReference type="GeneID" id="66069671"/>
<dbReference type="EMBL" id="CM032181">
    <property type="protein sequence ID" value="KAG7098681.1"/>
    <property type="molecule type" value="Genomic_DNA"/>
</dbReference>
<feature type="compositionally biased region" description="Basic and acidic residues" evidence="12">
    <location>
        <begin position="93"/>
        <end position="102"/>
    </location>
</feature>
<evidence type="ECO:0000313" key="13">
    <source>
        <dbReference type="EMBL" id="KAG7098681.1"/>
    </source>
</evidence>
<reference evidence="13" key="1">
    <citation type="journal article" date="2021" name="Genome Biol. Evol.">
        <title>The assembled and annotated genome of the fairy-ring fungus Marasmius oreades.</title>
        <authorList>
            <person name="Hiltunen M."/>
            <person name="Ament-Velasquez S.L."/>
            <person name="Johannesson H."/>
        </authorList>
    </citation>
    <scope>NUCLEOTIDE SEQUENCE</scope>
    <source>
        <strain evidence="13">03SP1</strain>
    </source>
</reference>
<dbReference type="GO" id="GO:0005743">
    <property type="term" value="C:mitochondrial inner membrane"/>
    <property type="evidence" value="ECO:0007669"/>
    <property type="project" value="UniProtKB-SubCell"/>
</dbReference>
<keyword evidence="14" id="KW-1185">Reference proteome</keyword>
<evidence type="ECO:0000256" key="4">
    <source>
        <dbReference type="ARBA" id="ARBA00022448"/>
    </source>
</evidence>
<evidence type="ECO:0000256" key="2">
    <source>
        <dbReference type="ARBA" id="ARBA00004164"/>
    </source>
</evidence>
<dbReference type="InterPro" id="IPR039289">
    <property type="entry name" value="CHCHD4"/>
</dbReference>
<keyword evidence="5" id="KW-0653">Protein transport</keyword>
<dbReference type="AlphaFoldDB" id="A0A9P8AEB0"/>
<evidence type="ECO:0000256" key="3">
    <source>
        <dbReference type="ARBA" id="ARBA00013714"/>
    </source>
</evidence>
<organism evidence="13 14">
    <name type="scientific">Marasmius oreades</name>
    <name type="common">fairy-ring Marasmius</name>
    <dbReference type="NCBI Taxonomy" id="181124"/>
    <lineage>
        <taxon>Eukaryota</taxon>
        <taxon>Fungi</taxon>
        <taxon>Dikarya</taxon>
        <taxon>Basidiomycota</taxon>
        <taxon>Agaricomycotina</taxon>
        <taxon>Agaricomycetes</taxon>
        <taxon>Agaricomycetidae</taxon>
        <taxon>Agaricales</taxon>
        <taxon>Marasmiineae</taxon>
        <taxon>Marasmiaceae</taxon>
        <taxon>Marasmius</taxon>
    </lineage>
</organism>
<dbReference type="PANTHER" id="PTHR21622:SF0">
    <property type="entry name" value="COILED-COIL-HELIX-COILED-COIL-HELIX DOMAIN CONTAINING 4"/>
    <property type="match status" value="1"/>
</dbReference>
<name>A0A9P8AEB0_9AGAR</name>
<evidence type="ECO:0000256" key="6">
    <source>
        <dbReference type="ARBA" id="ARBA00023002"/>
    </source>
</evidence>
<evidence type="ECO:0000256" key="10">
    <source>
        <dbReference type="ARBA" id="ARBA00023284"/>
    </source>
</evidence>
<feature type="compositionally biased region" description="Basic and acidic residues" evidence="12">
    <location>
        <begin position="112"/>
        <end position="122"/>
    </location>
</feature>
<feature type="region of interest" description="Disordered" evidence="12">
    <location>
        <begin position="67"/>
        <end position="133"/>
    </location>
</feature>
<accession>A0A9P8AEB0</accession>
<evidence type="ECO:0000256" key="9">
    <source>
        <dbReference type="ARBA" id="ARBA00023157"/>
    </source>
</evidence>
<keyword evidence="6" id="KW-0560">Oxidoreductase</keyword>
<keyword evidence="10" id="KW-0676">Redox-active center</keyword>
<keyword evidence="9" id="KW-1015">Disulfide bond</keyword>
<feature type="region of interest" description="Disordered" evidence="12">
    <location>
        <begin position="194"/>
        <end position="235"/>
    </location>
</feature>
<dbReference type="PROSITE" id="PS51808">
    <property type="entry name" value="CHCH"/>
    <property type="match status" value="1"/>
</dbReference>
<keyword evidence="8" id="KW-0496">Mitochondrion</keyword>
<dbReference type="Gene3D" id="1.10.287.2900">
    <property type="match status" value="1"/>
</dbReference>
<gene>
    <name evidence="13" type="ORF">E1B28_000595</name>
</gene>
<evidence type="ECO:0000256" key="12">
    <source>
        <dbReference type="SAM" id="MobiDB-lite"/>
    </source>
</evidence>
<dbReference type="Proteomes" id="UP001049176">
    <property type="component" value="Chromosome 1"/>
</dbReference>
<evidence type="ECO:0000313" key="14">
    <source>
        <dbReference type="Proteomes" id="UP001049176"/>
    </source>
</evidence>
<dbReference type="RefSeq" id="XP_043015151.1">
    <property type="nucleotide sequence ID" value="XM_043146449.1"/>
</dbReference>
<feature type="compositionally biased region" description="Polar residues" evidence="12">
    <location>
        <begin position="220"/>
        <end position="235"/>
    </location>
</feature>
<evidence type="ECO:0000256" key="8">
    <source>
        <dbReference type="ARBA" id="ARBA00023128"/>
    </source>
</evidence>
<evidence type="ECO:0000256" key="7">
    <source>
        <dbReference type="ARBA" id="ARBA00023010"/>
    </source>
</evidence>
<evidence type="ECO:0000256" key="1">
    <source>
        <dbReference type="ARBA" id="ARBA00001973"/>
    </source>
</evidence>
<protein>
    <recommendedName>
        <fullName evidence="3">Mitochondrial intermembrane space import and assembly protein 40</fullName>
    </recommendedName>
    <alternativeName>
        <fullName evidence="11">Mitochondrial import inner membrane translocase TIM40</fullName>
    </alternativeName>
</protein>
<evidence type="ECO:0000256" key="11">
    <source>
        <dbReference type="ARBA" id="ARBA00033150"/>
    </source>
</evidence>
<dbReference type="KEGG" id="more:E1B28_000595"/>
<dbReference type="GO" id="GO:0015035">
    <property type="term" value="F:protein-disulfide reductase activity"/>
    <property type="evidence" value="ECO:0007669"/>
    <property type="project" value="InterPro"/>
</dbReference>
<comment type="caution">
    <text evidence="13">The sequence shown here is derived from an EMBL/GenBank/DDBJ whole genome shotgun (WGS) entry which is preliminary data.</text>
</comment>
<dbReference type="GO" id="GO:0005758">
    <property type="term" value="C:mitochondrial intermembrane space"/>
    <property type="evidence" value="ECO:0007669"/>
    <property type="project" value="TreeGrafter"/>
</dbReference>
<dbReference type="GO" id="GO:0045041">
    <property type="term" value="P:protein import into mitochondrial intermembrane space"/>
    <property type="evidence" value="ECO:0007669"/>
    <property type="project" value="InterPro"/>
</dbReference>
<dbReference type="PANTHER" id="PTHR21622">
    <property type="entry name" value="COILED-COIL-HELIX-COILED-COIL-HELIX DOMAIN CONTAINING 4"/>
    <property type="match status" value="1"/>
</dbReference>
<keyword evidence="7" id="KW-0811">Translocation</keyword>
<evidence type="ECO:0000256" key="5">
    <source>
        <dbReference type="ARBA" id="ARBA00022927"/>
    </source>
</evidence>
<comment type="cofactor">
    <cofactor evidence="1">
        <name>Cu(2+)</name>
        <dbReference type="ChEBI" id="CHEBI:29036"/>
    </cofactor>
</comment>
<dbReference type="OrthoDB" id="7481291at2759"/>
<sequence>MFSRFSSLKCIRRCLHTQIPQHTTRSRVSSSRLRVTVGASVAVASYITWRLTHGQRIALDSATTLDSPKNTVALDGPSSETAKSVPTKKRTRSRSEAPRNSEQEEAASTVVEGEKSEGKSEGEGSTEAGGAFNPVTGEINWDCPCLGGMAYGPCGQEFREAFSCFVFSEEEPKGINCVEMFKAMQTCFRQHPEHYADEIMDDEDEEPPNSSPDTSDTKTENPNSPTDSSTAQSQS</sequence>